<organism evidence="1 2">
    <name type="scientific">Sporolactobacillus shoreicorticis</name>
    <dbReference type="NCBI Taxonomy" id="1923877"/>
    <lineage>
        <taxon>Bacteria</taxon>
        <taxon>Bacillati</taxon>
        <taxon>Bacillota</taxon>
        <taxon>Bacilli</taxon>
        <taxon>Bacillales</taxon>
        <taxon>Sporolactobacillaceae</taxon>
        <taxon>Sporolactobacillus</taxon>
    </lineage>
</organism>
<proteinExistence type="predicted"/>
<evidence type="ECO:0000313" key="1">
    <source>
        <dbReference type="EMBL" id="MFD2692111.1"/>
    </source>
</evidence>
<protein>
    <recommendedName>
        <fullName evidence="3">PepSY domain-containing protein</fullName>
    </recommendedName>
</protein>
<sequence>MSRRFTIALVVGAIAGYFAGVANCRLTSEKKALSSEHILERVKSAVNDQLPIEGAWIYLSPHIWSRDSLNYMVYKGGLISSDRGINRHFDFIADAHSGTILELTAQH</sequence>
<gene>
    <name evidence="1" type="ORF">ACFSUE_00415</name>
</gene>
<evidence type="ECO:0008006" key="3">
    <source>
        <dbReference type="Google" id="ProtNLM"/>
    </source>
</evidence>
<evidence type="ECO:0000313" key="2">
    <source>
        <dbReference type="Proteomes" id="UP001597399"/>
    </source>
</evidence>
<dbReference type="EMBL" id="JBHUMQ010000001">
    <property type="protein sequence ID" value="MFD2692111.1"/>
    <property type="molecule type" value="Genomic_DNA"/>
</dbReference>
<name>A0ABW5RXH2_9BACL</name>
<accession>A0ABW5RXH2</accession>
<comment type="caution">
    <text evidence="1">The sequence shown here is derived from an EMBL/GenBank/DDBJ whole genome shotgun (WGS) entry which is preliminary data.</text>
</comment>
<reference evidence="2" key="1">
    <citation type="journal article" date="2019" name="Int. J. Syst. Evol. Microbiol.">
        <title>The Global Catalogue of Microorganisms (GCM) 10K type strain sequencing project: providing services to taxonomists for standard genome sequencing and annotation.</title>
        <authorList>
            <consortium name="The Broad Institute Genomics Platform"/>
            <consortium name="The Broad Institute Genome Sequencing Center for Infectious Disease"/>
            <person name="Wu L."/>
            <person name="Ma J."/>
        </authorList>
    </citation>
    <scope>NUCLEOTIDE SEQUENCE [LARGE SCALE GENOMIC DNA]</scope>
    <source>
        <strain evidence="2">TISTR 2466</strain>
    </source>
</reference>
<keyword evidence="2" id="KW-1185">Reference proteome</keyword>
<dbReference type="RefSeq" id="WP_253058978.1">
    <property type="nucleotide sequence ID" value="NZ_JAMXWM010000003.1"/>
</dbReference>
<dbReference type="Proteomes" id="UP001597399">
    <property type="component" value="Unassembled WGS sequence"/>
</dbReference>